<feature type="region of interest" description="Disordered" evidence="2">
    <location>
        <begin position="281"/>
        <end position="314"/>
    </location>
</feature>
<protein>
    <submittedName>
        <fullName evidence="3">Golgin subfamily B member 1-like</fullName>
    </submittedName>
</protein>
<evidence type="ECO:0000313" key="4">
    <source>
        <dbReference type="Proteomes" id="UP000250235"/>
    </source>
</evidence>
<dbReference type="EMBL" id="KV008831">
    <property type="protein sequence ID" value="KZV29868.1"/>
    <property type="molecule type" value="Genomic_DNA"/>
</dbReference>
<evidence type="ECO:0000256" key="1">
    <source>
        <dbReference type="SAM" id="Coils"/>
    </source>
</evidence>
<feature type="coiled-coil region" evidence="1">
    <location>
        <begin position="133"/>
        <end position="163"/>
    </location>
</feature>
<proteinExistence type="predicted"/>
<reference evidence="3 4" key="1">
    <citation type="journal article" date="2015" name="Proc. Natl. Acad. Sci. U.S.A.">
        <title>The resurrection genome of Boea hygrometrica: A blueprint for survival of dehydration.</title>
        <authorList>
            <person name="Xiao L."/>
            <person name="Yang G."/>
            <person name="Zhang L."/>
            <person name="Yang X."/>
            <person name="Zhao S."/>
            <person name="Ji Z."/>
            <person name="Zhou Q."/>
            <person name="Hu M."/>
            <person name="Wang Y."/>
            <person name="Chen M."/>
            <person name="Xu Y."/>
            <person name="Jin H."/>
            <person name="Xiao X."/>
            <person name="Hu G."/>
            <person name="Bao F."/>
            <person name="Hu Y."/>
            <person name="Wan P."/>
            <person name="Li L."/>
            <person name="Deng X."/>
            <person name="Kuang T."/>
            <person name="Xiang C."/>
            <person name="Zhu J.K."/>
            <person name="Oliver M.J."/>
            <person name="He Y."/>
        </authorList>
    </citation>
    <scope>NUCLEOTIDE SEQUENCE [LARGE SCALE GENOMIC DNA]</scope>
    <source>
        <strain evidence="4">cv. XS01</strain>
    </source>
</reference>
<keyword evidence="4" id="KW-1185">Reference proteome</keyword>
<organism evidence="3 4">
    <name type="scientific">Dorcoceras hygrometricum</name>
    <dbReference type="NCBI Taxonomy" id="472368"/>
    <lineage>
        <taxon>Eukaryota</taxon>
        <taxon>Viridiplantae</taxon>
        <taxon>Streptophyta</taxon>
        <taxon>Embryophyta</taxon>
        <taxon>Tracheophyta</taxon>
        <taxon>Spermatophyta</taxon>
        <taxon>Magnoliopsida</taxon>
        <taxon>eudicotyledons</taxon>
        <taxon>Gunneridae</taxon>
        <taxon>Pentapetalae</taxon>
        <taxon>asterids</taxon>
        <taxon>lamiids</taxon>
        <taxon>Lamiales</taxon>
        <taxon>Gesneriaceae</taxon>
        <taxon>Didymocarpoideae</taxon>
        <taxon>Trichosporeae</taxon>
        <taxon>Loxocarpinae</taxon>
        <taxon>Dorcoceras</taxon>
    </lineage>
</organism>
<sequence>MTDDMKRVRSISKANEITLAVRHAPPRTHGPNNPTLTPHNRSFKEGKKYPGRILQHVGMFSVLPRWHLCLAPTGVSRTRLFSVDCGRYANPVHDQIRDSFAIAWGGEVVKRLTQAQREANHHHTNFVEAMGNHAELTAQLEELKDIRAQEKKASEAVQEALRAQLVAEKRARASEEESLRTELEVALEGKTIVEAELKETRTRTAKEIEHLRAEVDNARTIGKEEFLKSPEFDRLLVKKSVAYFKSGFDGAVAQFRTNGFPEEEFPAPFLDMKKALREMPDGPVEEEKEEEEEVGETSGNESTAQDEDKSYASGQCGTGLLRSGGITTRGGASAKLGLVVEQVGLMYLRRRATRVASAELGFCAQKSYASGQCGTGLLRSGGVATRGGANAELGLIAKQVGLICLHRRAMRVKSYASGQCGTGLLRSGGVATRGGANAELGLIAKQVGLICLHRRAMRVVSAELGFCAQVGLPPEEVPMQNWA</sequence>
<accession>A0A2Z7B7E5</accession>
<dbReference type="AlphaFoldDB" id="A0A2Z7B7E5"/>
<name>A0A2Z7B7E5_9LAMI</name>
<dbReference type="Proteomes" id="UP000250235">
    <property type="component" value="Unassembled WGS sequence"/>
</dbReference>
<gene>
    <name evidence="3" type="ORF">F511_42005</name>
</gene>
<evidence type="ECO:0000256" key="2">
    <source>
        <dbReference type="SAM" id="MobiDB-lite"/>
    </source>
</evidence>
<evidence type="ECO:0000313" key="3">
    <source>
        <dbReference type="EMBL" id="KZV29868.1"/>
    </source>
</evidence>
<feature type="compositionally biased region" description="Acidic residues" evidence="2">
    <location>
        <begin position="283"/>
        <end position="295"/>
    </location>
</feature>
<keyword evidence="1" id="KW-0175">Coiled coil</keyword>